<sequence>MLEDVLAVALCGGMQADGGVSALIPTGHMSKVNKREDLMYQKLGASIVGAVTAVTLLGSAAMADNWRGWNIHVDGYPNTVAMDKFAELLAEKTDGEITLQMFHGGTLGNQSDAIEQVRLGALEVANFNLGPIGPIAAEANVVSLPFIFKDVPHMFRVLNGEAGQLIADGMAAKGLVPLAWYDAGARSFYNGQKPINVPGDVAGMKVRVMNNDLYSGMISELGGNPSPMAFAEVYQSLKTGVVDGAENNWPSYESTGHFEVAGYYSLSQHLIIPECLCINSDVYNGLSDEMKVAVKEAAMESAALQQELWAAREASSREMVEKAGAITNEIADKTAFQEAMVPVYEAYLSANPDLRPLVELIQSTE</sequence>
<dbReference type="InterPro" id="IPR004682">
    <property type="entry name" value="TRAP_DctP"/>
</dbReference>
<keyword evidence="5" id="KW-1185">Reference proteome</keyword>
<dbReference type="Proteomes" id="UP001553161">
    <property type="component" value="Unassembled WGS sequence"/>
</dbReference>
<dbReference type="PANTHER" id="PTHR33376:SF2">
    <property type="entry name" value="DICARBOXYLATE-BINDING PERIPLASMIC PROTEIN"/>
    <property type="match status" value="1"/>
</dbReference>
<keyword evidence="2" id="KW-0732">Signal</keyword>
<comment type="subcellular location">
    <subcellularLocation>
        <location evidence="1">Periplasm</location>
    </subcellularLocation>
</comment>
<evidence type="ECO:0000313" key="4">
    <source>
        <dbReference type="EMBL" id="MEV8466389.1"/>
    </source>
</evidence>
<dbReference type="InterPro" id="IPR038404">
    <property type="entry name" value="TRAP_DctP_sf"/>
</dbReference>
<organism evidence="4 5">
    <name type="scientific">Meridianimarinicoccus marinus</name>
    <dbReference type="NCBI Taxonomy" id="3231483"/>
    <lineage>
        <taxon>Bacteria</taxon>
        <taxon>Pseudomonadati</taxon>
        <taxon>Pseudomonadota</taxon>
        <taxon>Alphaproteobacteria</taxon>
        <taxon>Rhodobacterales</taxon>
        <taxon>Paracoccaceae</taxon>
        <taxon>Meridianimarinicoccus</taxon>
    </lineage>
</organism>
<gene>
    <name evidence="4" type="ORF">AB0T83_06285</name>
</gene>
<name>A0ABV3L483_9RHOB</name>
<proteinExistence type="predicted"/>
<evidence type="ECO:0000256" key="3">
    <source>
        <dbReference type="ARBA" id="ARBA00022764"/>
    </source>
</evidence>
<dbReference type="PANTHER" id="PTHR33376">
    <property type="match status" value="1"/>
</dbReference>
<accession>A0ABV3L483</accession>
<protein>
    <submittedName>
        <fullName evidence="4">TRAP transporter substrate-binding protein</fullName>
    </submittedName>
</protein>
<dbReference type="CDD" id="cd13671">
    <property type="entry name" value="PBP2_TRAP_SBP_like_3"/>
    <property type="match status" value="1"/>
</dbReference>
<comment type="caution">
    <text evidence="4">The sequence shown here is derived from an EMBL/GenBank/DDBJ whole genome shotgun (WGS) entry which is preliminary data.</text>
</comment>
<dbReference type="Gene3D" id="3.40.190.170">
    <property type="entry name" value="Bacterial extracellular solute-binding protein, family 7"/>
    <property type="match status" value="1"/>
</dbReference>
<reference evidence="4 5" key="1">
    <citation type="submission" date="2024-07" db="EMBL/GenBank/DDBJ databases">
        <authorList>
            <person name="Kang M."/>
        </authorList>
    </citation>
    <scope>NUCLEOTIDE SEQUENCE [LARGE SCALE GENOMIC DNA]</scope>
    <source>
        <strain evidence="4 5">DFM31</strain>
    </source>
</reference>
<dbReference type="InterPro" id="IPR018389">
    <property type="entry name" value="DctP_fam"/>
</dbReference>
<keyword evidence="3" id="KW-0574">Periplasm</keyword>
<dbReference type="NCBIfam" id="TIGR00787">
    <property type="entry name" value="dctP"/>
    <property type="match status" value="1"/>
</dbReference>
<evidence type="ECO:0000256" key="2">
    <source>
        <dbReference type="ARBA" id="ARBA00022729"/>
    </source>
</evidence>
<dbReference type="NCBIfam" id="NF037995">
    <property type="entry name" value="TRAP_S1"/>
    <property type="match status" value="1"/>
</dbReference>
<evidence type="ECO:0000313" key="5">
    <source>
        <dbReference type="Proteomes" id="UP001553161"/>
    </source>
</evidence>
<dbReference type="EMBL" id="JBFBVU010000005">
    <property type="protein sequence ID" value="MEV8466389.1"/>
    <property type="molecule type" value="Genomic_DNA"/>
</dbReference>
<dbReference type="Pfam" id="PF03480">
    <property type="entry name" value="DctP"/>
    <property type="match status" value="1"/>
</dbReference>
<evidence type="ECO:0000256" key="1">
    <source>
        <dbReference type="ARBA" id="ARBA00004418"/>
    </source>
</evidence>